<dbReference type="InterPro" id="IPR007403">
    <property type="entry name" value="DUF456"/>
</dbReference>
<dbReference type="Proteomes" id="UP000295244">
    <property type="component" value="Unassembled WGS sequence"/>
</dbReference>
<dbReference type="PANTHER" id="PTHR39165">
    <property type="entry name" value="IG HYPOTHETICAL 17883"/>
    <property type="match status" value="1"/>
</dbReference>
<keyword evidence="1" id="KW-1133">Transmembrane helix</keyword>
<protein>
    <submittedName>
        <fullName evidence="2">DUF456 domain-containing protein</fullName>
    </submittedName>
</protein>
<dbReference type="OrthoDB" id="9808460at2"/>
<comment type="caution">
    <text evidence="2">The sequence shown here is derived from an EMBL/GenBank/DDBJ whole genome shotgun (WGS) entry which is preliminary data.</text>
</comment>
<dbReference type="Pfam" id="PF04306">
    <property type="entry name" value="DUF456"/>
    <property type="match status" value="1"/>
</dbReference>
<keyword evidence="3" id="KW-1185">Reference proteome</keyword>
<dbReference type="AlphaFoldDB" id="A0A4R1BM32"/>
<feature type="transmembrane region" description="Helical" evidence="1">
    <location>
        <begin position="158"/>
        <end position="184"/>
    </location>
</feature>
<feature type="transmembrane region" description="Helical" evidence="1">
    <location>
        <begin position="92"/>
        <end position="123"/>
    </location>
</feature>
<sequence length="185" mass="19040">MEIPDGLLLGITLAVMALGVLGSILPVFPGGPVIFIAALVYGYLTGFEQVGAVALTIIGGLTLLSFAADLWGTAYGTRRGGASWAGTLGGTVGGIVGTVAGFLFLGIGAIAGLLLGTLAGIFIGEHLRRERLREGSEENPLDPRERWRRTRRAAGGAFAGWLISLAAKFALALASVAVFVLTLAF</sequence>
<feature type="transmembrane region" description="Helical" evidence="1">
    <location>
        <begin position="51"/>
        <end position="72"/>
    </location>
</feature>
<accession>A0A4R1BM32</accession>
<gene>
    <name evidence="2" type="ORF">E0L93_05590</name>
</gene>
<evidence type="ECO:0000313" key="3">
    <source>
        <dbReference type="Proteomes" id="UP000295244"/>
    </source>
</evidence>
<keyword evidence="1" id="KW-0472">Membrane</keyword>
<keyword evidence="1" id="KW-0812">Transmembrane</keyword>
<organism evidence="2 3">
    <name type="scientific">Rubrobacter taiwanensis</name>
    <dbReference type="NCBI Taxonomy" id="185139"/>
    <lineage>
        <taxon>Bacteria</taxon>
        <taxon>Bacillati</taxon>
        <taxon>Actinomycetota</taxon>
        <taxon>Rubrobacteria</taxon>
        <taxon>Rubrobacterales</taxon>
        <taxon>Rubrobacteraceae</taxon>
        <taxon>Rubrobacter</taxon>
    </lineage>
</organism>
<evidence type="ECO:0000313" key="2">
    <source>
        <dbReference type="EMBL" id="TCJ18464.1"/>
    </source>
</evidence>
<dbReference type="EMBL" id="SKBU01000011">
    <property type="protein sequence ID" value="TCJ18464.1"/>
    <property type="molecule type" value="Genomic_DNA"/>
</dbReference>
<dbReference type="RefSeq" id="WP_132689649.1">
    <property type="nucleotide sequence ID" value="NZ_SKBU01000011.1"/>
</dbReference>
<proteinExistence type="predicted"/>
<evidence type="ECO:0000256" key="1">
    <source>
        <dbReference type="SAM" id="Phobius"/>
    </source>
</evidence>
<feature type="transmembrane region" description="Helical" evidence="1">
    <location>
        <begin position="6"/>
        <end position="39"/>
    </location>
</feature>
<name>A0A4R1BM32_9ACTN</name>
<reference evidence="2 3" key="1">
    <citation type="submission" date="2019-03" db="EMBL/GenBank/DDBJ databases">
        <title>Whole genome sequence of a novel Rubrobacter taiwanensis strain, isolated from Yellowstone National Park.</title>
        <authorList>
            <person name="Freed S."/>
            <person name="Ramaley R.F."/>
            <person name="Kyndt J.A."/>
        </authorList>
    </citation>
    <scope>NUCLEOTIDE SEQUENCE [LARGE SCALE GENOMIC DNA]</scope>
    <source>
        <strain evidence="2 3">Yellowstone</strain>
    </source>
</reference>
<dbReference type="PANTHER" id="PTHR39165:SF1">
    <property type="entry name" value="DUF456 DOMAIN-CONTAINING PROTEIN"/>
    <property type="match status" value="1"/>
</dbReference>